<evidence type="ECO:0000313" key="16">
    <source>
        <dbReference type="Proteomes" id="UP001168972"/>
    </source>
</evidence>
<dbReference type="InterPro" id="IPR005811">
    <property type="entry name" value="SUCC_ACL_C"/>
</dbReference>
<evidence type="ECO:0000313" key="15">
    <source>
        <dbReference type="EMBL" id="KAK0180522.1"/>
    </source>
</evidence>
<keyword evidence="6 13" id="KW-0067">ATP-binding</keyword>
<feature type="binding site" evidence="13">
    <location>
        <position position="87"/>
    </location>
    <ligand>
        <name>ATP</name>
        <dbReference type="ChEBI" id="CHEBI:30616"/>
    </ligand>
</feature>
<evidence type="ECO:0000256" key="8">
    <source>
        <dbReference type="ARBA" id="ARBA00022946"/>
    </source>
</evidence>
<comment type="catalytic activity">
    <reaction evidence="13">
        <text>succinate + ATP + CoA = succinyl-CoA + ADP + phosphate</text>
        <dbReference type="Rhea" id="RHEA:17661"/>
        <dbReference type="ChEBI" id="CHEBI:30031"/>
        <dbReference type="ChEBI" id="CHEBI:30616"/>
        <dbReference type="ChEBI" id="CHEBI:43474"/>
        <dbReference type="ChEBI" id="CHEBI:57287"/>
        <dbReference type="ChEBI" id="CHEBI:57292"/>
        <dbReference type="ChEBI" id="CHEBI:456216"/>
        <dbReference type="EC" id="6.2.1.5"/>
    </reaction>
</comment>
<dbReference type="GO" id="GO:0006104">
    <property type="term" value="P:succinyl-CoA metabolic process"/>
    <property type="evidence" value="ECO:0007669"/>
    <property type="project" value="TreeGrafter"/>
</dbReference>
<dbReference type="AlphaFoldDB" id="A0AA39L0K6"/>
<evidence type="ECO:0000259" key="14">
    <source>
        <dbReference type="PROSITE" id="PS50975"/>
    </source>
</evidence>
<feature type="site" description="Important for substrate specificity" evidence="13">
    <location>
        <position position="151"/>
    </location>
</feature>
<keyword evidence="5 13" id="KW-0547">Nucleotide-binding</keyword>
<dbReference type="SUPFAM" id="SSF56059">
    <property type="entry name" value="Glutathione synthetase ATP-binding domain-like"/>
    <property type="match status" value="1"/>
</dbReference>
<dbReference type="GO" id="GO:0042709">
    <property type="term" value="C:succinate-CoA ligase complex"/>
    <property type="evidence" value="ECO:0007669"/>
    <property type="project" value="TreeGrafter"/>
</dbReference>
<reference evidence="15" key="1">
    <citation type="journal article" date="2023" name="bioRxiv">
        <title>Scaffold-level genome assemblies of two parasitoid biocontrol wasps reveal the parthenogenesis mechanism and an associated novel virus.</title>
        <authorList>
            <person name="Inwood S."/>
            <person name="Skelly J."/>
            <person name="Guhlin J."/>
            <person name="Harrop T."/>
            <person name="Goldson S."/>
            <person name="Dearden P."/>
        </authorList>
    </citation>
    <scope>NUCLEOTIDE SEQUENCE</scope>
    <source>
        <strain evidence="15">Lincoln</strain>
        <tissue evidence="15">Whole body</tissue>
    </source>
</reference>
<comment type="subunit">
    <text evidence="13">Heterodimer of an alpha and a beta subunit. The beta subunit determines specificity for ATP.</text>
</comment>
<comment type="function">
    <text evidence="13">ATP-specific succinyl-CoA synthetase functions in the citric acid cycle (TCA), coupling the hydrolysis of succinyl-CoA to the synthesis of ATP and thus represents the only step of substrate-level phosphorylation in the TCA. The beta subunit provides nucleotide specificity of the enzyme and binds the substrate succinate, while the binding sites for coenzyme A and phosphate are found in the alpha subunit.</text>
</comment>
<dbReference type="Gene3D" id="3.30.1490.20">
    <property type="entry name" value="ATP-grasp fold, A domain"/>
    <property type="match status" value="1"/>
</dbReference>
<evidence type="ECO:0000256" key="2">
    <source>
        <dbReference type="ARBA" id="ARBA00022532"/>
    </source>
</evidence>
<accession>A0AA39L0K6</accession>
<evidence type="ECO:0000256" key="4">
    <source>
        <dbReference type="ARBA" id="ARBA00022723"/>
    </source>
</evidence>
<reference evidence="15" key="2">
    <citation type="submission" date="2023-03" db="EMBL/GenBank/DDBJ databases">
        <authorList>
            <person name="Inwood S.N."/>
            <person name="Skelly J.G."/>
            <person name="Guhlin J."/>
            <person name="Harrop T.W.R."/>
            <person name="Goldson S.G."/>
            <person name="Dearden P.K."/>
        </authorList>
    </citation>
    <scope>NUCLEOTIDE SEQUENCE</scope>
    <source>
        <strain evidence="15">Lincoln</strain>
        <tissue evidence="15">Whole body</tissue>
    </source>
</reference>
<dbReference type="PANTHER" id="PTHR11815">
    <property type="entry name" value="SUCCINYL-COA SYNTHETASE BETA CHAIN"/>
    <property type="match status" value="1"/>
</dbReference>
<comment type="cofactor">
    <cofactor evidence="13">
        <name>Mg(2+)</name>
        <dbReference type="ChEBI" id="CHEBI:18420"/>
    </cofactor>
    <text evidence="13">Binds 1 Mg(2+) ion per subunit.</text>
</comment>
<dbReference type="GO" id="GO:0006099">
    <property type="term" value="P:tricarboxylic acid cycle"/>
    <property type="evidence" value="ECO:0007669"/>
    <property type="project" value="UniProtKB-UniRule"/>
</dbReference>
<feature type="binding site" evidence="13">
    <location>
        <position position="260"/>
    </location>
    <ligand>
        <name>Mg(2+)</name>
        <dbReference type="ChEBI" id="CHEBI:18420"/>
    </ligand>
</feature>
<dbReference type="GO" id="GO:0005739">
    <property type="term" value="C:mitochondrion"/>
    <property type="evidence" value="ECO:0007669"/>
    <property type="project" value="UniProtKB-SubCell"/>
</dbReference>
<dbReference type="EC" id="6.2.1.5" evidence="13"/>
<dbReference type="EMBL" id="JAQQBR010000003">
    <property type="protein sequence ID" value="KAK0180522.1"/>
    <property type="molecule type" value="Genomic_DNA"/>
</dbReference>
<dbReference type="FunFam" id="3.30.470.20:FF:000002">
    <property type="entry name" value="Succinate--CoA ligase [ADP-forming] subunit beta"/>
    <property type="match status" value="1"/>
</dbReference>
<dbReference type="GO" id="GO:0000287">
    <property type="term" value="F:magnesium ion binding"/>
    <property type="evidence" value="ECO:0007669"/>
    <property type="project" value="UniProtKB-UniRule"/>
</dbReference>
<dbReference type="SUPFAM" id="SSF52210">
    <property type="entry name" value="Succinyl-CoA synthetase domains"/>
    <property type="match status" value="1"/>
</dbReference>
<keyword evidence="4 13" id="KW-0479">Metal-binding</keyword>
<dbReference type="FunFam" id="3.40.50.261:FF:000001">
    <property type="entry name" value="Succinate--CoA ligase [ADP-forming] subunit beta"/>
    <property type="match status" value="1"/>
</dbReference>
<sequence length="453" mass="48941">MATMLSRTISIAENFTRLSGSKILSRSNELSLHLGLQSVRFLNVHEHISYSLLNEAGIPTPKFGVAKTPDEAAKFAANLNTKDIVLKAQVLAGGRGKGHFKDSSVSGVKMCETPEEAKTLAAQMLGKLLITKQTGESGRICNAVMVAQRMFPRKEYYLAVMMERAFGGPVIIASSQGGVNIEEVAATNPSAIMYEPIDITKGITKEQANRIADKLGLGNVRDYISDIILNLYAMFVKKDALLLEVNPLAEDIQGNYFALDCKCRFDDNAEFRQKDLFALRDWTQEDTKEVEAAKFDLNYIALDGNIGCMVNGAGLAMATMDIIKLHGGEPANFLDVGGGATTSSVKEAFKIITSDPRVHALLVNIFGGIMRCDVIAEGIIAATKELDLKIPVVVRLQGTNVDEAKALIANAGLKIVPVDDLDEAARVAVKLSTIVKLAHSANLSVNFEIPPIS</sequence>
<evidence type="ECO:0000256" key="12">
    <source>
        <dbReference type="ARBA" id="ARBA00063570"/>
    </source>
</evidence>
<proteinExistence type="inferred from homology"/>
<evidence type="ECO:0000256" key="9">
    <source>
        <dbReference type="ARBA" id="ARBA00023128"/>
    </source>
</evidence>
<evidence type="ECO:0000256" key="6">
    <source>
        <dbReference type="ARBA" id="ARBA00022840"/>
    </source>
</evidence>
<feature type="binding site" evidence="13">
    <location>
        <position position="246"/>
    </location>
    <ligand>
        <name>Mg(2+)</name>
        <dbReference type="ChEBI" id="CHEBI:18420"/>
    </ligand>
</feature>
<feature type="site" description="Important for substrate specificity" evidence="13">
    <location>
        <position position="83"/>
    </location>
</feature>
<evidence type="ECO:0000256" key="1">
    <source>
        <dbReference type="ARBA" id="ARBA00005064"/>
    </source>
</evidence>
<comment type="subunit">
    <text evidence="12">Heterodimer of an alpha and a beta subunit. The beta subunit determines specificity for GTP.</text>
</comment>
<comment type="similarity">
    <text evidence="13">Belongs to the succinate/malate CoA ligase beta subunit family. ATP-specific subunit beta subfamily.</text>
</comment>
<comment type="catalytic activity">
    <reaction evidence="10">
        <text>GTP + succinate + CoA = succinyl-CoA + GDP + phosphate</text>
        <dbReference type="Rhea" id="RHEA:22120"/>
        <dbReference type="ChEBI" id="CHEBI:30031"/>
        <dbReference type="ChEBI" id="CHEBI:37565"/>
        <dbReference type="ChEBI" id="CHEBI:43474"/>
        <dbReference type="ChEBI" id="CHEBI:57287"/>
        <dbReference type="ChEBI" id="CHEBI:57292"/>
        <dbReference type="ChEBI" id="CHEBI:58189"/>
        <dbReference type="EC" id="6.2.1.4"/>
    </reaction>
</comment>
<protein>
    <recommendedName>
        <fullName evidence="13">Succinate--CoA ligase [ADP-forming] subunit beta, mitochondrial</fullName>
        <ecNumber evidence="13">6.2.1.5</ecNumber>
    </recommendedName>
    <alternativeName>
        <fullName evidence="13">ATP-specific succinyl-CoA synthetase subunit beta</fullName>
        <shortName evidence="13">A-SCS</shortName>
    </alternativeName>
    <alternativeName>
        <fullName evidence="13">Succinyl-CoA synthetase beta-A chain</fullName>
        <shortName evidence="13">SCS-betaA</shortName>
    </alternativeName>
</protein>
<keyword evidence="2 13" id="KW-0816">Tricarboxylic acid cycle</keyword>
<feature type="binding site" evidence="13">
    <location>
        <begin position="368"/>
        <end position="370"/>
    </location>
    <ligand>
        <name>substrate</name>
        <note>ligand shared with subunit alpha</note>
    </ligand>
</feature>
<comment type="subcellular location">
    <subcellularLocation>
        <location evidence="13">Mitochondrion</location>
    </subcellularLocation>
</comment>
<dbReference type="PANTHER" id="PTHR11815:SF1">
    <property type="entry name" value="SUCCINATE--COA LIGASE [ADP-FORMING] SUBUNIT BETA, MITOCHONDRIAL"/>
    <property type="match status" value="1"/>
</dbReference>
<dbReference type="Pfam" id="PF00549">
    <property type="entry name" value="Ligase_CoA"/>
    <property type="match status" value="1"/>
</dbReference>
<dbReference type="PROSITE" id="PS01217">
    <property type="entry name" value="SUCCINYL_COA_LIG_3"/>
    <property type="match status" value="1"/>
</dbReference>
<dbReference type="Gene3D" id="3.30.470.20">
    <property type="entry name" value="ATP-grasp fold, B domain"/>
    <property type="match status" value="1"/>
</dbReference>
<keyword evidence="8" id="KW-0809">Transit peptide</keyword>
<gene>
    <name evidence="15" type="ORF">PV327_006149</name>
</gene>
<dbReference type="Proteomes" id="UP001168972">
    <property type="component" value="Unassembled WGS sequence"/>
</dbReference>
<dbReference type="InterPro" id="IPR013815">
    <property type="entry name" value="ATP_grasp_subdomain_1"/>
</dbReference>
<dbReference type="GO" id="GO:0005524">
    <property type="term" value="F:ATP binding"/>
    <property type="evidence" value="ECO:0007669"/>
    <property type="project" value="UniProtKB-UniRule"/>
</dbReference>
<feature type="domain" description="ATP-grasp" evidence="14">
    <location>
        <begin position="50"/>
        <end position="277"/>
    </location>
</feature>
<feature type="binding site" evidence="13">
    <location>
        <begin position="94"/>
        <end position="96"/>
    </location>
    <ligand>
        <name>ATP</name>
        <dbReference type="ChEBI" id="CHEBI:30616"/>
    </ligand>
</feature>
<feature type="binding site" evidence="13">
    <location>
        <position position="311"/>
    </location>
    <ligand>
        <name>substrate</name>
        <note>ligand shared with subunit alpha</note>
    </ligand>
</feature>
<evidence type="ECO:0000256" key="13">
    <source>
        <dbReference type="HAMAP-Rule" id="MF_03220"/>
    </source>
</evidence>
<dbReference type="InterPro" id="IPR013650">
    <property type="entry name" value="ATP-grasp_succ-CoA_synth-type"/>
</dbReference>
<dbReference type="PROSITE" id="PS50975">
    <property type="entry name" value="ATP_GRASP"/>
    <property type="match status" value="1"/>
</dbReference>
<name>A0AA39L0K6_MICHY</name>
<evidence type="ECO:0000256" key="3">
    <source>
        <dbReference type="ARBA" id="ARBA00022598"/>
    </source>
</evidence>
<comment type="function">
    <text evidence="11">GTP-specific succinyl-CoA synthetase functions in the citric acid cycle (TCA), coupling the hydrolysis of succinyl-CoA to the synthesis of GTP and thus represents the only step of substrate-level phosphorylation in the TCA. The beta subunit provides nucleotide specificity of the enzyme and binds the substrate succinate, while the binding sites for coenzyme A and phosphate are found in the alpha subunit.</text>
</comment>
<keyword evidence="16" id="KW-1185">Reference proteome</keyword>
<keyword evidence="3 13" id="KW-0436">Ligase</keyword>
<dbReference type="InterPro" id="IPR005809">
    <property type="entry name" value="Succ_CoA_ligase-like_bsu"/>
</dbReference>
<dbReference type="HAMAP" id="MF_00558">
    <property type="entry name" value="Succ_CoA_beta"/>
    <property type="match status" value="1"/>
</dbReference>
<dbReference type="InterPro" id="IPR017866">
    <property type="entry name" value="Succ-CoA_synthase_bsu_CS"/>
</dbReference>
<organism evidence="15 16">
    <name type="scientific">Microctonus hyperodae</name>
    <name type="common">Parasitoid wasp</name>
    <dbReference type="NCBI Taxonomy" id="165561"/>
    <lineage>
        <taxon>Eukaryota</taxon>
        <taxon>Metazoa</taxon>
        <taxon>Ecdysozoa</taxon>
        <taxon>Arthropoda</taxon>
        <taxon>Hexapoda</taxon>
        <taxon>Insecta</taxon>
        <taxon>Pterygota</taxon>
        <taxon>Neoptera</taxon>
        <taxon>Endopterygota</taxon>
        <taxon>Hymenoptera</taxon>
        <taxon>Apocrita</taxon>
        <taxon>Ichneumonoidea</taxon>
        <taxon>Braconidae</taxon>
        <taxon>Euphorinae</taxon>
        <taxon>Microctonus</taxon>
    </lineage>
</organism>
<dbReference type="Gene3D" id="3.40.50.261">
    <property type="entry name" value="Succinyl-CoA synthetase domains"/>
    <property type="match status" value="1"/>
</dbReference>
<dbReference type="NCBIfam" id="TIGR01016">
    <property type="entry name" value="sucCoAbeta"/>
    <property type="match status" value="1"/>
</dbReference>
<dbReference type="InterPro" id="IPR034723">
    <property type="entry name" value="Succ_CoA_betaA_euk"/>
</dbReference>
<dbReference type="InterPro" id="IPR011761">
    <property type="entry name" value="ATP-grasp"/>
</dbReference>
<evidence type="ECO:0000256" key="7">
    <source>
        <dbReference type="ARBA" id="ARBA00022842"/>
    </source>
</evidence>
<dbReference type="PIRSF" id="PIRSF001554">
    <property type="entry name" value="SucCS_beta"/>
    <property type="match status" value="1"/>
</dbReference>
<evidence type="ECO:0000256" key="5">
    <source>
        <dbReference type="ARBA" id="ARBA00022741"/>
    </source>
</evidence>
<dbReference type="Pfam" id="PF08442">
    <property type="entry name" value="ATP-grasp_2"/>
    <property type="match status" value="1"/>
</dbReference>
<dbReference type="GO" id="GO:0004775">
    <property type="term" value="F:succinate-CoA ligase (ADP-forming) activity"/>
    <property type="evidence" value="ECO:0007669"/>
    <property type="project" value="UniProtKB-UniRule"/>
</dbReference>
<keyword evidence="9 13" id="KW-0496">Mitochondrion</keyword>
<comment type="pathway">
    <text evidence="1 13">Carbohydrate metabolism; tricarboxylic acid cycle; succinate from succinyl-CoA (ligase route): step 1/1.</text>
</comment>
<evidence type="ECO:0000256" key="10">
    <source>
        <dbReference type="ARBA" id="ARBA00052879"/>
    </source>
</evidence>
<dbReference type="FunFam" id="3.30.1490.20:FF:000004">
    <property type="entry name" value="Succinate--CoA ligase [ADP-forming] subunit beta, mitochondrial"/>
    <property type="match status" value="1"/>
</dbReference>
<dbReference type="NCBIfam" id="NF001913">
    <property type="entry name" value="PRK00696.1"/>
    <property type="match status" value="1"/>
</dbReference>
<comment type="caution">
    <text evidence="15">The sequence shown here is derived from an EMBL/GenBank/DDBJ whole genome shotgun (WGS) entry which is preliminary data.</text>
</comment>
<dbReference type="GO" id="GO:0004776">
    <property type="term" value="F:succinate-CoA ligase (GDP-forming) activity"/>
    <property type="evidence" value="ECO:0007669"/>
    <property type="project" value="UniProtKB-EC"/>
</dbReference>
<dbReference type="HAMAP" id="MF_03220">
    <property type="entry name" value="Succ_CoA_betaA_euk"/>
    <property type="match status" value="1"/>
</dbReference>
<keyword evidence="7 13" id="KW-0460">Magnesium</keyword>
<dbReference type="InterPro" id="IPR016102">
    <property type="entry name" value="Succinyl-CoA_synth-like"/>
</dbReference>
<evidence type="ECO:0000256" key="11">
    <source>
        <dbReference type="ARBA" id="ARBA00053833"/>
    </source>
</evidence>